<dbReference type="PANTHER" id="PTHR43071">
    <property type="entry name" value="2-AMINO-4-HYDROXY-6-HYDROXYMETHYLDIHYDROPTERIDINE PYROPHOSPHOKINASE"/>
    <property type="match status" value="1"/>
</dbReference>
<dbReference type="CDD" id="cd00483">
    <property type="entry name" value="HPPK"/>
    <property type="match status" value="1"/>
</dbReference>
<keyword evidence="6 10" id="KW-0418">Kinase</keyword>
<dbReference type="InterPro" id="IPR000550">
    <property type="entry name" value="Hppk"/>
</dbReference>
<sequence length="168" mass="18438">MLREAEAVLSIGANLGDRAVLVRQAIDLLDRAPGIRVTARSGLWESPAWKPDGADGAPDYVNAVAIVRTVLEPLDLLDAVHAIEDALGRVRVERFGDRTMDVDVVAYDRVVSSDPVLTLPHPRAHERQFVLQPWLEVQPDAELPEHGGIAELAECAHGDVWPYREGRA</sequence>
<accession>A0A1G8C1S2</accession>
<dbReference type="AlphaFoldDB" id="A0A1G8C1S2"/>
<dbReference type="Proteomes" id="UP000198822">
    <property type="component" value="Chromosome I"/>
</dbReference>
<evidence type="ECO:0000256" key="4">
    <source>
        <dbReference type="ARBA" id="ARBA00022679"/>
    </source>
</evidence>
<reference evidence="11" key="1">
    <citation type="submission" date="2016-10" db="EMBL/GenBank/DDBJ databases">
        <authorList>
            <person name="Varghese N."/>
            <person name="Submissions S."/>
        </authorList>
    </citation>
    <scope>NUCLEOTIDE SEQUENCE [LARGE SCALE GENOMIC DNA]</scope>
    <source>
        <strain evidence="11">DSM 22002</strain>
    </source>
</reference>
<dbReference type="SUPFAM" id="SSF55083">
    <property type="entry name" value="6-hydroxymethyl-7,8-dihydropterin pyrophosphokinase, HPPK"/>
    <property type="match status" value="1"/>
</dbReference>
<dbReference type="OrthoDB" id="9808041at2"/>
<gene>
    <name evidence="10" type="ORF">SAMN04489720_1130</name>
</gene>
<keyword evidence="8" id="KW-0289">Folate biosynthesis</keyword>
<protein>
    <recommendedName>
        <fullName evidence="3">2-amino-4-hydroxy-6-hydroxymethyldihydropteridine diphosphokinase</fullName>
        <ecNumber evidence="3">2.7.6.3</ecNumber>
    </recommendedName>
</protein>
<proteinExistence type="predicted"/>
<dbReference type="GO" id="GO:0046656">
    <property type="term" value="P:folic acid biosynthetic process"/>
    <property type="evidence" value="ECO:0007669"/>
    <property type="project" value="UniProtKB-KW"/>
</dbReference>
<dbReference type="GO" id="GO:0003848">
    <property type="term" value="F:2-amino-4-hydroxy-6-hydroxymethyldihydropteridine diphosphokinase activity"/>
    <property type="evidence" value="ECO:0007669"/>
    <property type="project" value="UniProtKB-EC"/>
</dbReference>
<dbReference type="InterPro" id="IPR035907">
    <property type="entry name" value="Hppk_sf"/>
</dbReference>
<dbReference type="EMBL" id="LT629695">
    <property type="protein sequence ID" value="SDH39269.1"/>
    <property type="molecule type" value="Genomic_DNA"/>
</dbReference>
<dbReference type="PANTHER" id="PTHR43071:SF1">
    <property type="entry name" value="2-AMINO-4-HYDROXY-6-HYDROXYMETHYLDIHYDROPTERIDINE PYROPHOSPHOKINASE"/>
    <property type="match status" value="1"/>
</dbReference>
<evidence type="ECO:0000313" key="11">
    <source>
        <dbReference type="Proteomes" id="UP000198822"/>
    </source>
</evidence>
<evidence type="ECO:0000256" key="6">
    <source>
        <dbReference type="ARBA" id="ARBA00022777"/>
    </source>
</evidence>
<evidence type="ECO:0000259" key="9">
    <source>
        <dbReference type="Pfam" id="PF01288"/>
    </source>
</evidence>
<name>A0A1G8C1S2_9MICO</name>
<evidence type="ECO:0000256" key="3">
    <source>
        <dbReference type="ARBA" id="ARBA00013253"/>
    </source>
</evidence>
<dbReference type="UniPathway" id="UPA00077">
    <property type="reaction ID" value="UER00155"/>
</dbReference>
<evidence type="ECO:0000256" key="2">
    <source>
        <dbReference type="ARBA" id="ARBA00005051"/>
    </source>
</evidence>
<evidence type="ECO:0000256" key="8">
    <source>
        <dbReference type="ARBA" id="ARBA00022909"/>
    </source>
</evidence>
<dbReference type="EC" id="2.7.6.3" evidence="3"/>
<evidence type="ECO:0000313" key="10">
    <source>
        <dbReference type="EMBL" id="SDH39269.1"/>
    </source>
</evidence>
<evidence type="ECO:0000256" key="7">
    <source>
        <dbReference type="ARBA" id="ARBA00022840"/>
    </source>
</evidence>
<dbReference type="GO" id="GO:0005524">
    <property type="term" value="F:ATP binding"/>
    <property type="evidence" value="ECO:0007669"/>
    <property type="project" value="UniProtKB-KW"/>
</dbReference>
<dbReference type="Gene3D" id="3.30.70.560">
    <property type="entry name" value="7,8-Dihydro-6-hydroxymethylpterin-pyrophosphokinase HPPK"/>
    <property type="match status" value="1"/>
</dbReference>
<keyword evidence="5" id="KW-0547">Nucleotide-binding</keyword>
<dbReference type="GO" id="GO:0046654">
    <property type="term" value="P:tetrahydrofolate biosynthetic process"/>
    <property type="evidence" value="ECO:0007669"/>
    <property type="project" value="UniProtKB-UniPathway"/>
</dbReference>
<keyword evidence="7" id="KW-0067">ATP-binding</keyword>
<keyword evidence="11" id="KW-1185">Reference proteome</keyword>
<comment type="pathway">
    <text evidence="2">Cofactor biosynthesis; tetrahydrofolate biosynthesis; 2-amino-4-hydroxy-6-hydroxymethyl-7,8-dihydropteridine diphosphate from 7,8-dihydroneopterin triphosphate: step 4/4.</text>
</comment>
<evidence type="ECO:0000256" key="5">
    <source>
        <dbReference type="ARBA" id="ARBA00022741"/>
    </source>
</evidence>
<dbReference type="RefSeq" id="WP_092506791.1">
    <property type="nucleotide sequence ID" value="NZ_LT629695.1"/>
</dbReference>
<dbReference type="STRING" id="399736.SAMN04489720_1130"/>
<dbReference type="Pfam" id="PF01288">
    <property type="entry name" value="HPPK"/>
    <property type="match status" value="1"/>
</dbReference>
<comment type="catalytic activity">
    <reaction evidence="1">
        <text>6-hydroxymethyl-7,8-dihydropterin + ATP = (7,8-dihydropterin-6-yl)methyl diphosphate + AMP + H(+)</text>
        <dbReference type="Rhea" id="RHEA:11412"/>
        <dbReference type="ChEBI" id="CHEBI:15378"/>
        <dbReference type="ChEBI" id="CHEBI:30616"/>
        <dbReference type="ChEBI" id="CHEBI:44841"/>
        <dbReference type="ChEBI" id="CHEBI:72950"/>
        <dbReference type="ChEBI" id="CHEBI:456215"/>
        <dbReference type="EC" id="2.7.6.3"/>
    </reaction>
</comment>
<feature type="domain" description="7,8-dihydro-6-hydroxymethylpterin-pyrophosphokinase" evidence="9">
    <location>
        <begin position="8"/>
        <end position="139"/>
    </location>
</feature>
<evidence type="ECO:0000256" key="1">
    <source>
        <dbReference type="ARBA" id="ARBA00000198"/>
    </source>
</evidence>
<keyword evidence="4" id="KW-0808">Transferase</keyword>
<dbReference type="NCBIfam" id="TIGR01498">
    <property type="entry name" value="folK"/>
    <property type="match status" value="1"/>
</dbReference>
<dbReference type="GO" id="GO:0016301">
    <property type="term" value="F:kinase activity"/>
    <property type="evidence" value="ECO:0007669"/>
    <property type="project" value="UniProtKB-KW"/>
</dbReference>
<organism evidence="10 11">
    <name type="scientific">Agrococcus jejuensis</name>
    <dbReference type="NCBI Taxonomy" id="399736"/>
    <lineage>
        <taxon>Bacteria</taxon>
        <taxon>Bacillati</taxon>
        <taxon>Actinomycetota</taxon>
        <taxon>Actinomycetes</taxon>
        <taxon>Micrococcales</taxon>
        <taxon>Microbacteriaceae</taxon>
        <taxon>Agrococcus</taxon>
    </lineage>
</organism>